<dbReference type="Proteomes" id="UP000639338">
    <property type="component" value="Unassembled WGS sequence"/>
</dbReference>
<evidence type="ECO:0000256" key="6">
    <source>
        <dbReference type="SAM" id="MobiDB-lite"/>
    </source>
</evidence>
<dbReference type="Gene3D" id="1.25.40.10">
    <property type="entry name" value="Tetratricopeptide repeat domain"/>
    <property type="match status" value="1"/>
</dbReference>
<evidence type="ECO:0000313" key="8">
    <source>
        <dbReference type="EMBL" id="KAF7994681.1"/>
    </source>
</evidence>
<dbReference type="PANTHER" id="PTHR23270:SF10">
    <property type="entry name" value="PROTEIN RRP5 HOMOLOG"/>
    <property type="match status" value="1"/>
</dbReference>
<accession>A0A834Y157</accession>
<feature type="coiled-coil region" evidence="5">
    <location>
        <begin position="52"/>
        <end position="79"/>
    </location>
</feature>
<dbReference type="InterPro" id="IPR045209">
    <property type="entry name" value="Rrp5"/>
</dbReference>
<keyword evidence="2" id="KW-0698">rRNA processing</keyword>
<evidence type="ECO:0000313" key="9">
    <source>
        <dbReference type="Proteomes" id="UP000639338"/>
    </source>
</evidence>
<dbReference type="GO" id="GO:0006364">
    <property type="term" value="P:rRNA processing"/>
    <property type="evidence" value="ECO:0007669"/>
    <property type="project" value="UniProtKB-KW"/>
</dbReference>
<evidence type="ECO:0000256" key="1">
    <source>
        <dbReference type="ARBA" id="ARBA00004604"/>
    </source>
</evidence>
<reference evidence="8 9" key="1">
    <citation type="submission" date="2020-08" db="EMBL/GenBank/DDBJ databases">
        <title>Aphidius gifuensis genome sequencing and assembly.</title>
        <authorList>
            <person name="Du Z."/>
        </authorList>
    </citation>
    <scope>NUCLEOTIDE SEQUENCE [LARGE SCALE GENOMIC DNA]</scope>
    <source>
        <strain evidence="8">YNYX2018</strain>
        <tissue evidence="8">Adults</tissue>
    </source>
</reference>
<keyword evidence="3" id="KW-0677">Repeat</keyword>
<proteinExistence type="predicted"/>
<dbReference type="InterPro" id="IPR003107">
    <property type="entry name" value="HAT"/>
</dbReference>
<dbReference type="SMART" id="SM00386">
    <property type="entry name" value="HAT"/>
    <property type="match status" value="5"/>
</dbReference>
<keyword evidence="9" id="KW-1185">Reference proteome</keyword>
<feature type="region of interest" description="Disordered" evidence="6">
    <location>
        <begin position="95"/>
        <end position="137"/>
    </location>
</feature>
<feature type="domain" description="Suppressor of forked" evidence="7">
    <location>
        <begin position="236"/>
        <end position="415"/>
    </location>
</feature>
<dbReference type="PANTHER" id="PTHR23270">
    <property type="entry name" value="PROGRAMMED CELL DEATH PROTEIN 11 PRE-RRNA PROCESSING PROTEIN RRP5"/>
    <property type="match status" value="1"/>
</dbReference>
<gene>
    <name evidence="8" type="ORF">HCN44_004153</name>
</gene>
<dbReference type="SUPFAM" id="SSF48452">
    <property type="entry name" value="TPR-like"/>
    <property type="match status" value="2"/>
</dbReference>
<dbReference type="OrthoDB" id="412781at2759"/>
<sequence>MIKKKNKTIKNEDEKETITIIKKSKKEKKNIEVEKETTAIIKKSEEEKKNIAVDVKVKKEKTKKRKREIESEKKKNNEDLIEKLAIPACGFNWDNKDDEIKKEDSSSSEDEDADKEPSKKKKKLSAAERREQERIKEREIRQREEALASNELPNSVDQFDRLVLASPNNSLVWLKYMAYHLQATEIEKARSIARRALKTINFREEDEKLNIWQGLLNLESKFGTSETLENVLKDAIRSNDAKKIYLHMLTIYSNNKCITELEKIVKTLTAKFRTDPQVWIDCGCAFLKSGSKDKSRHTMQRALQSLPDNKHVDIIIQFAILENKYGDKERFKTLFEQILTSYPKRIDVWTSFVDLLIKDNDIDAARSVLERAVVQNLQPRKMKTLFQKFISFEEKYGTKDNIQNARKLAQEYVTKKCNNTNTD</sequence>
<dbReference type="AlphaFoldDB" id="A0A834Y157"/>
<organism evidence="8 9">
    <name type="scientific">Aphidius gifuensis</name>
    <name type="common">Parasitoid wasp</name>
    <dbReference type="NCBI Taxonomy" id="684658"/>
    <lineage>
        <taxon>Eukaryota</taxon>
        <taxon>Metazoa</taxon>
        <taxon>Ecdysozoa</taxon>
        <taxon>Arthropoda</taxon>
        <taxon>Hexapoda</taxon>
        <taxon>Insecta</taxon>
        <taxon>Pterygota</taxon>
        <taxon>Neoptera</taxon>
        <taxon>Endopterygota</taxon>
        <taxon>Hymenoptera</taxon>
        <taxon>Apocrita</taxon>
        <taxon>Ichneumonoidea</taxon>
        <taxon>Braconidae</taxon>
        <taxon>Aphidiinae</taxon>
        <taxon>Aphidius</taxon>
    </lineage>
</organism>
<dbReference type="GO" id="GO:0003723">
    <property type="term" value="F:RNA binding"/>
    <property type="evidence" value="ECO:0007669"/>
    <property type="project" value="TreeGrafter"/>
</dbReference>
<evidence type="ECO:0000259" key="7">
    <source>
        <dbReference type="Pfam" id="PF05843"/>
    </source>
</evidence>
<evidence type="ECO:0000256" key="5">
    <source>
        <dbReference type="SAM" id="Coils"/>
    </source>
</evidence>
<dbReference type="EMBL" id="JACMRX010000002">
    <property type="protein sequence ID" value="KAF7994681.1"/>
    <property type="molecule type" value="Genomic_DNA"/>
</dbReference>
<name>A0A834Y157_APHGI</name>
<dbReference type="GO" id="GO:0032040">
    <property type="term" value="C:small-subunit processome"/>
    <property type="evidence" value="ECO:0007669"/>
    <property type="project" value="TreeGrafter"/>
</dbReference>
<evidence type="ECO:0000256" key="4">
    <source>
        <dbReference type="ARBA" id="ARBA00023242"/>
    </source>
</evidence>
<evidence type="ECO:0000256" key="3">
    <source>
        <dbReference type="ARBA" id="ARBA00022737"/>
    </source>
</evidence>
<dbReference type="InterPro" id="IPR008847">
    <property type="entry name" value="Suf"/>
</dbReference>
<dbReference type="InterPro" id="IPR011990">
    <property type="entry name" value="TPR-like_helical_dom_sf"/>
</dbReference>
<evidence type="ECO:0000256" key="2">
    <source>
        <dbReference type="ARBA" id="ARBA00022552"/>
    </source>
</evidence>
<feature type="compositionally biased region" description="Basic and acidic residues" evidence="6">
    <location>
        <begin position="125"/>
        <end position="137"/>
    </location>
</feature>
<dbReference type="Pfam" id="PF05843">
    <property type="entry name" value="Suf"/>
    <property type="match status" value="1"/>
</dbReference>
<dbReference type="FunFam" id="1.25.40.10:FF:000065">
    <property type="entry name" value="Programmed cell death 11"/>
    <property type="match status" value="1"/>
</dbReference>
<comment type="subcellular location">
    <subcellularLocation>
        <location evidence="1">Nucleus</location>
        <location evidence="1">Nucleolus</location>
    </subcellularLocation>
</comment>
<keyword evidence="5" id="KW-0175">Coiled coil</keyword>
<protein>
    <recommendedName>
        <fullName evidence="7">Suppressor of forked domain-containing protein</fullName>
    </recommendedName>
</protein>
<feature type="compositionally biased region" description="Basic and acidic residues" evidence="6">
    <location>
        <begin position="95"/>
        <end position="105"/>
    </location>
</feature>
<keyword evidence="4" id="KW-0539">Nucleus</keyword>
<comment type="caution">
    <text evidence="8">The sequence shown here is derived from an EMBL/GenBank/DDBJ whole genome shotgun (WGS) entry which is preliminary data.</text>
</comment>